<sequence>MNNTRKVARPCGAVVCGPSKNSSRFVASTAEKDLCRILPAPYHPWIEPFQSSENDISVKWLAQKYQLMSFLRVNIAVAVGLKSKGGR</sequence>
<gene>
    <name evidence="1" type="ORF">PAHAL_7G289000</name>
</gene>
<protein>
    <submittedName>
        <fullName evidence="1">Uncharacterized protein</fullName>
    </submittedName>
</protein>
<dbReference type="Proteomes" id="UP000243499">
    <property type="component" value="Chromosome 7"/>
</dbReference>
<accession>A0A2S3IAW8</accession>
<dbReference type="Gramene" id="PAN40392">
    <property type="protein sequence ID" value="PAN40392"/>
    <property type="gene ID" value="PAHAL_7G289000"/>
</dbReference>
<evidence type="ECO:0000313" key="1">
    <source>
        <dbReference type="EMBL" id="PAN40392.2"/>
    </source>
</evidence>
<proteinExistence type="predicted"/>
<organism evidence="1">
    <name type="scientific">Panicum hallii</name>
    <dbReference type="NCBI Taxonomy" id="206008"/>
    <lineage>
        <taxon>Eukaryota</taxon>
        <taxon>Viridiplantae</taxon>
        <taxon>Streptophyta</taxon>
        <taxon>Embryophyta</taxon>
        <taxon>Tracheophyta</taxon>
        <taxon>Spermatophyta</taxon>
        <taxon>Magnoliopsida</taxon>
        <taxon>Liliopsida</taxon>
        <taxon>Poales</taxon>
        <taxon>Poaceae</taxon>
        <taxon>PACMAD clade</taxon>
        <taxon>Panicoideae</taxon>
        <taxon>Panicodae</taxon>
        <taxon>Paniceae</taxon>
        <taxon>Panicinae</taxon>
        <taxon>Panicum</taxon>
        <taxon>Panicum sect. Panicum</taxon>
    </lineage>
</organism>
<name>A0A2S3IAW8_9POAL</name>
<reference evidence="1" key="1">
    <citation type="submission" date="2018-04" db="EMBL/GenBank/DDBJ databases">
        <title>WGS assembly of Panicum hallii.</title>
        <authorList>
            <person name="Lovell J."/>
            <person name="Jenkins J."/>
            <person name="Lowry D."/>
            <person name="Mamidi S."/>
            <person name="Sreedasyam A."/>
            <person name="Weng X."/>
            <person name="Barry K."/>
            <person name="Bonette J."/>
            <person name="Campitelli B."/>
            <person name="Daum C."/>
            <person name="Gordon S."/>
            <person name="Gould B."/>
            <person name="Lipzen A."/>
            <person name="Macqueen A."/>
            <person name="Palacio-Mejia J."/>
            <person name="Plott C."/>
            <person name="Shakirov E."/>
            <person name="Shu S."/>
            <person name="Yoshinaga Y."/>
            <person name="Zane M."/>
            <person name="Rokhsar D."/>
            <person name="Grimwood J."/>
            <person name="Schmutz J."/>
            <person name="Juenger T."/>
        </authorList>
    </citation>
    <scope>NUCLEOTIDE SEQUENCE [LARGE SCALE GENOMIC DNA]</scope>
    <source>
        <strain evidence="1">FIL2</strain>
    </source>
</reference>
<dbReference type="EMBL" id="CM008052">
    <property type="protein sequence ID" value="PAN40392.2"/>
    <property type="molecule type" value="Genomic_DNA"/>
</dbReference>
<dbReference type="AlphaFoldDB" id="A0A2S3IAW8"/>